<keyword evidence="4" id="KW-0560">Oxidoreductase</keyword>
<evidence type="ECO:0000256" key="2">
    <source>
        <dbReference type="ARBA" id="ARBA00022630"/>
    </source>
</evidence>
<feature type="domain" description="Oxidoreductase FAD/NAD(P)-binding" evidence="7">
    <location>
        <begin position="321"/>
        <end position="355"/>
    </location>
</feature>
<dbReference type="PANTHER" id="PTHR19384:SF17">
    <property type="entry name" value="NADPH--CYTOCHROME P450 REDUCTASE"/>
    <property type="match status" value="1"/>
</dbReference>
<keyword evidence="3" id="KW-0274">FAD</keyword>
<comment type="caution">
    <text evidence="9">The sequence shown here is derived from an EMBL/GenBank/DDBJ whole genome shotgun (WGS) entry which is preliminary data.</text>
</comment>
<proteinExistence type="predicted"/>
<protein>
    <recommendedName>
        <fullName evidence="5">NADPH--hemoprotein reductase</fullName>
        <ecNumber evidence="5">1.6.2.4</ecNumber>
    </recommendedName>
</protein>
<evidence type="ECO:0000256" key="4">
    <source>
        <dbReference type="ARBA" id="ARBA00023002"/>
    </source>
</evidence>
<dbReference type="AlphaFoldDB" id="A0A177EET3"/>
<dbReference type="GO" id="GO:0005829">
    <property type="term" value="C:cytosol"/>
    <property type="evidence" value="ECO:0007669"/>
    <property type="project" value="TreeGrafter"/>
</dbReference>
<evidence type="ECO:0000256" key="6">
    <source>
        <dbReference type="SAM" id="MobiDB-lite"/>
    </source>
</evidence>
<evidence type="ECO:0000256" key="1">
    <source>
        <dbReference type="ARBA" id="ARBA00001974"/>
    </source>
</evidence>
<dbReference type="Gene3D" id="2.40.30.10">
    <property type="entry name" value="Translation factors"/>
    <property type="match status" value="1"/>
</dbReference>
<dbReference type="Gene3D" id="3.40.50.80">
    <property type="entry name" value="Nucleotide-binding domain of ferredoxin-NADP reductase (FNR) module"/>
    <property type="match status" value="1"/>
</dbReference>
<dbReference type="GO" id="GO:0010181">
    <property type="term" value="F:FMN binding"/>
    <property type="evidence" value="ECO:0007669"/>
    <property type="project" value="TreeGrafter"/>
</dbReference>
<dbReference type="OrthoDB" id="1856718at2759"/>
<dbReference type="SUPFAM" id="SSF63380">
    <property type="entry name" value="Riboflavin synthase domain-like"/>
    <property type="match status" value="1"/>
</dbReference>
<evidence type="ECO:0000313" key="10">
    <source>
        <dbReference type="Proteomes" id="UP000185944"/>
    </source>
</evidence>
<dbReference type="Gene3D" id="1.20.990.10">
    <property type="entry name" value="NADPH-cytochrome p450 Reductase, Chain A, domain 3"/>
    <property type="match status" value="1"/>
</dbReference>
<dbReference type="VEuPathDB" id="MicrosporidiaDB:NEDG_02009"/>
<dbReference type="RefSeq" id="XP_067544724.1">
    <property type="nucleotide sequence ID" value="XM_067689427.1"/>
</dbReference>
<dbReference type="InterPro" id="IPR017938">
    <property type="entry name" value="Riboflavin_synthase-like_b-brl"/>
</dbReference>
<dbReference type="GeneID" id="93648359"/>
<dbReference type="Pfam" id="PF00175">
    <property type="entry name" value="NAD_binding_1"/>
    <property type="match status" value="1"/>
</dbReference>
<evidence type="ECO:0000259" key="8">
    <source>
        <dbReference type="Pfam" id="PF00667"/>
    </source>
</evidence>
<dbReference type="InterPro" id="IPR039261">
    <property type="entry name" value="FNR_nucleotide-bd"/>
</dbReference>
<keyword evidence="2" id="KW-0285">Flavoprotein</keyword>
<evidence type="ECO:0000313" key="9">
    <source>
        <dbReference type="EMBL" id="OAG30467.1"/>
    </source>
</evidence>
<dbReference type="Pfam" id="PF00667">
    <property type="entry name" value="FAD_binding_1"/>
    <property type="match status" value="1"/>
</dbReference>
<sequence length="451" mass="50617">MHWPVETTQYTATRQPSSFKQIFQVKTTLVPPTTDTVPPTTADTVPPTTYTVHGTTTGSGCLIRRECLVGGEKSVWRVRIEGVQMAYTPGDSVLLRVSNEKKASERILRQLGCLSGAYLQFERVHIKTGRCVFSFQGRLGDYIEHFLDITSLPSKYCLYRLSLCAGEGRRDALEYLSSREGSRDYFSLNKNWNTLADIIEEFQVSLKLEDLLELSTEIKPRAFSLIQSPSQDIEFICGLITKNNGESERKGHFSTFISQVTDKQQAWVVQSGNPQPSTAQPAPQCPSTTTQPTTQPSTALVYGVVLKPNKLMQMRASDSLLIATGTGVAPFVSFLRHRSQNRLVLFYGCRAEEESILHGLGMVSGPGSECVYRGAREYVLDERTAIYIVYSRTNLSIHINTFLKINEERVAFLLETLQSVFICGKREVQKSLSEHFAQAHPQMPLYIDDWS</sequence>
<gene>
    <name evidence="9" type="ORF">NEDG_02009</name>
</gene>
<dbReference type="Proteomes" id="UP000185944">
    <property type="component" value="Unassembled WGS sequence"/>
</dbReference>
<dbReference type="InterPro" id="IPR023173">
    <property type="entry name" value="NADPH_Cyt_P450_Rdtase_alpha"/>
</dbReference>
<accession>A0A177EET3</accession>
<feature type="region of interest" description="Disordered" evidence="6">
    <location>
        <begin position="270"/>
        <end position="295"/>
    </location>
</feature>
<evidence type="ECO:0000259" key="7">
    <source>
        <dbReference type="Pfam" id="PF00175"/>
    </source>
</evidence>
<dbReference type="InterPro" id="IPR001709">
    <property type="entry name" value="Flavoprot_Pyr_Nucl_cyt_Rdtase"/>
</dbReference>
<dbReference type="EMBL" id="LTDL01000028">
    <property type="protein sequence ID" value="OAG30467.1"/>
    <property type="molecule type" value="Genomic_DNA"/>
</dbReference>
<dbReference type="InterPro" id="IPR001433">
    <property type="entry name" value="OxRdtase_FAD/NAD-bd"/>
</dbReference>
<dbReference type="PANTHER" id="PTHR19384">
    <property type="entry name" value="NITRIC OXIDE SYNTHASE-RELATED"/>
    <property type="match status" value="1"/>
</dbReference>
<dbReference type="GO" id="GO:0003958">
    <property type="term" value="F:NADPH-hemoprotein reductase activity"/>
    <property type="evidence" value="ECO:0007669"/>
    <property type="project" value="UniProtKB-EC"/>
</dbReference>
<evidence type="ECO:0000256" key="5">
    <source>
        <dbReference type="ARBA" id="ARBA00023797"/>
    </source>
</evidence>
<evidence type="ECO:0000256" key="3">
    <source>
        <dbReference type="ARBA" id="ARBA00022827"/>
    </source>
</evidence>
<name>A0A177EET3_9MICR</name>
<comment type="cofactor">
    <cofactor evidence="1">
        <name>FAD</name>
        <dbReference type="ChEBI" id="CHEBI:57692"/>
    </cofactor>
</comment>
<dbReference type="PRINTS" id="PR00371">
    <property type="entry name" value="FPNCR"/>
</dbReference>
<feature type="domain" description="Sulfite reductase [NADPH] flavoprotein alpha-component-like FAD-binding" evidence="8">
    <location>
        <begin position="79"/>
        <end position="235"/>
    </location>
</feature>
<keyword evidence="10" id="KW-1185">Reference proteome</keyword>
<feature type="compositionally biased region" description="Low complexity" evidence="6">
    <location>
        <begin position="278"/>
        <end position="295"/>
    </location>
</feature>
<dbReference type="GO" id="GO:0050660">
    <property type="term" value="F:flavin adenine dinucleotide binding"/>
    <property type="evidence" value="ECO:0007669"/>
    <property type="project" value="TreeGrafter"/>
</dbReference>
<dbReference type="STRING" id="1805483.A0A177EET3"/>
<organism evidence="9 10">
    <name type="scientific">Nematocida displodere</name>
    <dbReference type="NCBI Taxonomy" id="1805483"/>
    <lineage>
        <taxon>Eukaryota</taxon>
        <taxon>Fungi</taxon>
        <taxon>Fungi incertae sedis</taxon>
        <taxon>Microsporidia</taxon>
        <taxon>Nematocida</taxon>
    </lineage>
</organism>
<dbReference type="SUPFAM" id="SSF52343">
    <property type="entry name" value="Ferredoxin reductase-like, C-terminal NADP-linked domain"/>
    <property type="match status" value="1"/>
</dbReference>
<reference evidence="9 10" key="1">
    <citation type="submission" date="2016-02" db="EMBL/GenBank/DDBJ databases">
        <title>Discovery of a natural microsporidian pathogen with a broad tissue tropism in Caenorhabditis elegans.</title>
        <authorList>
            <person name="Luallen R.J."/>
            <person name="Reinke A.W."/>
            <person name="Tong L."/>
            <person name="Botts M.R."/>
            <person name="Felix M.-A."/>
            <person name="Troemel E.R."/>
        </authorList>
    </citation>
    <scope>NUCLEOTIDE SEQUENCE [LARGE SCALE GENOMIC DNA]</scope>
    <source>
        <strain evidence="9 10">JUm2807</strain>
    </source>
</reference>
<dbReference type="EC" id="1.6.2.4" evidence="5"/>
<dbReference type="InterPro" id="IPR003097">
    <property type="entry name" value="CysJ-like_FAD-binding"/>
</dbReference>